<evidence type="ECO:0000256" key="7">
    <source>
        <dbReference type="ARBA" id="ARBA00023157"/>
    </source>
</evidence>
<sequence length="211" mass="23899">INTFIFYLFLCFNFLFLFLLHFRLLLITVLWNSLISGSSDAGLRNITAGDDVILTCQDTNIPENPTFEWNRTDLEEEERVITYRSGGVDPDNQHESYRNRVFLKDSQMKDGDLSVVLKNVTMKDTGIYECRVIKRTKRSILQTPLICTIHLSVVPPGGPSPVQEGSLGLFWQFLLLLLLLLLLVSGSTGRKKVQTKVPVVPTTSRILNLIV</sequence>
<dbReference type="GO" id="GO:0009897">
    <property type="term" value="C:external side of plasma membrane"/>
    <property type="evidence" value="ECO:0000318"/>
    <property type="project" value="GO_Central"/>
</dbReference>
<dbReference type="SUPFAM" id="SSF48726">
    <property type="entry name" value="Immunoglobulin"/>
    <property type="match status" value="1"/>
</dbReference>
<dbReference type="HOGENOM" id="CLU_1506843_0_0_1"/>
<name>H2LAT5_ORYLA</name>
<evidence type="ECO:0000256" key="2">
    <source>
        <dbReference type="ARBA" id="ARBA00022475"/>
    </source>
</evidence>
<dbReference type="AlphaFoldDB" id="H2LAT5"/>
<evidence type="ECO:0000313" key="13">
    <source>
        <dbReference type="Ensembl" id="ENSORLP00000003000.2"/>
    </source>
</evidence>
<evidence type="ECO:0000256" key="11">
    <source>
        <dbReference type="SAM" id="Phobius"/>
    </source>
</evidence>
<dbReference type="InterPro" id="IPR051713">
    <property type="entry name" value="T-cell_Activation_Regulation"/>
</dbReference>
<reference evidence="13 14" key="1">
    <citation type="journal article" date="2007" name="Nature">
        <title>The medaka draft genome and insights into vertebrate genome evolution.</title>
        <authorList>
            <person name="Kasahara M."/>
            <person name="Naruse K."/>
            <person name="Sasaki S."/>
            <person name="Nakatani Y."/>
            <person name="Qu W."/>
            <person name="Ahsan B."/>
            <person name="Yamada T."/>
            <person name="Nagayasu Y."/>
            <person name="Doi K."/>
            <person name="Kasai Y."/>
            <person name="Jindo T."/>
            <person name="Kobayashi D."/>
            <person name="Shimada A."/>
            <person name="Toyoda A."/>
            <person name="Kuroki Y."/>
            <person name="Fujiyama A."/>
            <person name="Sasaki T."/>
            <person name="Shimizu A."/>
            <person name="Asakawa S."/>
            <person name="Shimizu N."/>
            <person name="Hashimoto S."/>
            <person name="Yang J."/>
            <person name="Lee Y."/>
            <person name="Matsushima K."/>
            <person name="Sugano S."/>
            <person name="Sakaizumi M."/>
            <person name="Narita T."/>
            <person name="Ohishi K."/>
            <person name="Haga S."/>
            <person name="Ohta F."/>
            <person name="Nomoto H."/>
            <person name="Nogata K."/>
            <person name="Morishita T."/>
            <person name="Endo T."/>
            <person name="Shin-I T."/>
            <person name="Takeda H."/>
            <person name="Morishita S."/>
            <person name="Kohara Y."/>
        </authorList>
    </citation>
    <scope>NUCLEOTIDE SEQUENCE [LARGE SCALE GENOMIC DNA]</scope>
    <source>
        <strain evidence="13 14">Hd-rR</strain>
    </source>
</reference>
<dbReference type="Proteomes" id="UP000001038">
    <property type="component" value="Chromosome 18"/>
</dbReference>
<reference evidence="13" key="2">
    <citation type="submission" date="2025-08" db="UniProtKB">
        <authorList>
            <consortium name="Ensembl"/>
        </authorList>
    </citation>
    <scope>IDENTIFICATION</scope>
    <source>
        <strain evidence="13">Hd-rR</strain>
    </source>
</reference>
<dbReference type="InterPro" id="IPR013783">
    <property type="entry name" value="Ig-like_fold"/>
</dbReference>
<keyword evidence="3 11" id="KW-0812">Transmembrane</keyword>
<dbReference type="SMART" id="SM00406">
    <property type="entry name" value="IGv"/>
    <property type="match status" value="1"/>
</dbReference>
<keyword evidence="2" id="KW-1003">Cell membrane</keyword>
<dbReference type="Gene3D" id="2.60.40.10">
    <property type="entry name" value="Immunoglobulins"/>
    <property type="match status" value="1"/>
</dbReference>
<dbReference type="Pfam" id="PF07686">
    <property type="entry name" value="V-set"/>
    <property type="match status" value="1"/>
</dbReference>
<dbReference type="PANTHER" id="PTHR25466">
    <property type="entry name" value="T-LYMPHOCYTE ACTIVATION ANTIGEN"/>
    <property type="match status" value="1"/>
</dbReference>
<dbReference type="InterPro" id="IPR003599">
    <property type="entry name" value="Ig_sub"/>
</dbReference>
<keyword evidence="10" id="KW-0393">Immunoglobulin domain</keyword>
<evidence type="ECO:0000256" key="9">
    <source>
        <dbReference type="ARBA" id="ARBA00023180"/>
    </source>
</evidence>
<dbReference type="GeneTree" id="ENSGT01030000234777"/>
<dbReference type="PANTHER" id="PTHR25466:SF9">
    <property type="entry name" value="FIBRONECTIN TYPE-III DOMAIN-CONTAINING PROTEIN"/>
    <property type="match status" value="1"/>
</dbReference>
<evidence type="ECO:0000256" key="6">
    <source>
        <dbReference type="ARBA" id="ARBA00023136"/>
    </source>
</evidence>
<keyword evidence="7" id="KW-1015">Disulfide bond</keyword>
<accession>H2LAT5</accession>
<evidence type="ECO:0000256" key="10">
    <source>
        <dbReference type="ARBA" id="ARBA00023319"/>
    </source>
</evidence>
<feature type="domain" description="Ig-like" evidence="12">
    <location>
        <begin position="49"/>
        <end position="141"/>
    </location>
</feature>
<dbReference type="InterPro" id="IPR036179">
    <property type="entry name" value="Ig-like_dom_sf"/>
</dbReference>
<keyword evidence="5 11" id="KW-1133">Transmembrane helix</keyword>
<protein>
    <recommendedName>
        <fullName evidence="12">Ig-like domain-containing protein</fullName>
    </recommendedName>
</protein>
<dbReference type="SMART" id="SM00409">
    <property type="entry name" value="IG"/>
    <property type="match status" value="1"/>
</dbReference>
<dbReference type="PROSITE" id="PS50835">
    <property type="entry name" value="IG_LIKE"/>
    <property type="match status" value="1"/>
</dbReference>
<feature type="transmembrane region" description="Helical" evidence="11">
    <location>
        <begin position="169"/>
        <end position="186"/>
    </location>
</feature>
<reference evidence="13" key="3">
    <citation type="submission" date="2025-09" db="UniProtKB">
        <authorList>
            <consortium name="Ensembl"/>
        </authorList>
    </citation>
    <scope>IDENTIFICATION</scope>
    <source>
        <strain evidence="13">Hd-rR</strain>
    </source>
</reference>
<keyword evidence="6 11" id="KW-0472">Membrane</keyword>
<evidence type="ECO:0000256" key="5">
    <source>
        <dbReference type="ARBA" id="ARBA00022989"/>
    </source>
</evidence>
<proteinExistence type="predicted"/>
<feature type="transmembrane region" description="Helical" evidence="11">
    <location>
        <begin position="6"/>
        <end position="31"/>
    </location>
</feature>
<dbReference type="InterPro" id="IPR013106">
    <property type="entry name" value="Ig_V-set"/>
</dbReference>
<dbReference type="Bgee" id="ENSORLG00000002415">
    <property type="expression patterns" value="Expressed in pharyngeal gill and 14 other cell types or tissues"/>
</dbReference>
<dbReference type="GO" id="GO:0005102">
    <property type="term" value="F:signaling receptor binding"/>
    <property type="evidence" value="ECO:0000318"/>
    <property type="project" value="GO_Central"/>
</dbReference>
<evidence type="ECO:0000256" key="8">
    <source>
        <dbReference type="ARBA" id="ARBA00023170"/>
    </source>
</evidence>
<keyword evidence="4" id="KW-0732">Signal</keyword>
<dbReference type="GO" id="GO:0050852">
    <property type="term" value="P:T cell receptor signaling pathway"/>
    <property type="evidence" value="ECO:0000318"/>
    <property type="project" value="GO_Central"/>
</dbReference>
<dbReference type="InParanoid" id="H2LAT5"/>
<dbReference type="Ensembl" id="ENSORLT00000003001.2">
    <property type="protein sequence ID" value="ENSORLP00000003000.2"/>
    <property type="gene ID" value="ENSORLG00000002415.2"/>
</dbReference>
<keyword evidence="8" id="KW-0675">Receptor</keyword>
<evidence type="ECO:0000256" key="3">
    <source>
        <dbReference type="ARBA" id="ARBA00022692"/>
    </source>
</evidence>
<evidence type="ECO:0000313" key="14">
    <source>
        <dbReference type="Proteomes" id="UP000001038"/>
    </source>
</evidence>
<dbReference type="InterPro" id="IPR007110">
    <property type="entry name" value="Ig-like_dom"/>
</dbReference>
<evidence type="ECO:0000256" key="4">
    <source>
        <dbReference type="ARBA" id="ARBA00022729"/>
    </source>
</evidence>
<evidence type="ECO:0000256" key="1">
    <source>
        <dbReference type="ARBA" id="ARBA00004251"/>
    </source>
</evidence>
<dbReference type="GO" id="GO:0001817">
    <property type="term" value="P:regulation of cytokine production"/>
    <property type="evidence" value="ECO:0000318"/>
    <property type="project" value="GO_Central"/>
</dbReference>
<keyword evidence="9" id="KW-0325">Glycoprotein</keyword>
<evidence type="ECO:0000259" key="12">
    <source>
        <dbReference type="PROSITE" id="PS50835"/>
    </source>
</evidence>
<organism evidence="13 14">
    <name type="scientific">Oryzias latipes</name>
    <name type="common">Japanese rice fish</name>
    <name type="synonym">Japanese killifish</name>
    <dbReference type="NCBI Taxonomy" id="8090"/>
    <lineage>
        <taxon>Eukaryota</taxon>
        <taxon>Metazoa</taxon>
        <taxon>Chordata</taxon>
        <taxon>Craniata</taxon>
        <taxon>Vertebrata</taxon>
        <taxon>Euteleostomi</taxon>
        <taxon>Actinopterygii</taxon>
        <taxon>Neopterygii</taxon>
        <taxon>Teleostei</taxon>
        <taxon>Neoteleostei</taxon>
        <taxon>Acanthomorphata</taxon>
        <taxon>Ovalentaria</taxon>
        <taxon>Atherinomorphae</taxon>
        <taxon>Beloniformes</taxon>
        <taxon>Adrianichthyidae</taxon>
        <taxon>Oryziinae</taxon>
        <taxon>Oryzias</taxon>
    </lineage>
</organism>
<comment type="subcellular location">
    <subcellularLocation>
        <location evidence="1">Cell membrane</location>
        <topology evidence="1">Single-pass type I membrane protein</topology>
    </subcellularLocation>
</comment>
<keyword evidence="14" id="KW-1185">Reference proteome</keyword>